<keyword evidence="5" id="KW-1185">Reference proteome</keyword>
<dbReference type="Gene3D" id="1.10.10.60">
    <property type="entry name" value="Homeodomain-like"/>
    <property type="match status" value="1"/>
</dbReference>
<dbReference type="InterPro" id="IPR001647">
    <property type="entry name" value="HTH_TetR"/>
</dbReference>
<dbReference type="PRINTS" id="PR00455">
    <property type="entry name" value="HTHTETR"/>
</dbReference>
<dbReference type="InterPro" id="IPR036271">
    <property type="entry name" value="Tet_transcr_reg_TetR-rel_C_sf"/>
</dbReference>
<comment type="caution">
    <text evidence="4">The sequence shown here is derived from an EMBL/GenBank/DDBJ whole genome shotgun (WGS) entry which is preliminary data.</text>
</comment>
<dbReference type="OrthoDB" id="9802802at2"/>
<dbReference type="RefSeq" id="WP_107214484.1">
    <property type="nucleotide sequence ID" value="NZ_KZ686268.1"/>
</dbReference>
<dbReference type="PROSITE" id="PS01081">
    <property type="entry name" value="HTH_TETR_1"/>
    <property type="match status" value="1"/>
</dbReference>
<keyword evidence="1 2" id="KW-0238">DNA-binding</keyword>
<dbReference type="SUPFAM" id="SSF46689">
    <property type="entry name" value="Homeodomain-like"/>
    <property type="match status" value="1"/>
</dbReference>
<accession>A0A2T3HPL1</accession>
<dbReference type="Proteomes" id="UP000240912">
    <property type="component" value="Unassembled WGS sequence"/>
</dbReference>
<sequence length="201" mass="23293">MENQDKKRILILEAALKRFAHFGLAKTTMTDIAKDLSLSKALLYYYFPDKISLYVSVIDHIMHTVSNEIKKAVKKADNCADAIMVLIEKRQAFIQKYHNLLEYGTLIKNDIPQDLFEKFNKAKEFEVNYLSELFRKGSESGEFRTEDPVLNAEILTDALFGIRFNVTSSRHTMFAANEDFKKVFRKERQLASVFIRGLKSH</sequence>
<evidence type="ECO:0000313" key="5">
    <source>
        <dbReference type="Proteomes" id="UP000240912"/>
    </source>
</evidence>
<dbReference type="PROSITE" id="PS50977">
    <property type="entry name" value="HTH_TETR_2"/>
    <property type="match status" value="1"/>
</dbReference>
<organism evidence="4 5">
    <name type="scientific">Pedobacter yulinensis</name>
    <dbReference type="NCBI Taxonomy" id="2126353"/>
    <lineage>
        <taxon>Bacteria</taxon>
        <taxon>Pseudomonadati</taxon>
        <taxon>Bacteroidota</taxon>
        <taxon>Sphingobacteriia</taxon>
        <taxon>Sphingobacteriales</taxon>
        <taxon>Sphingobacteriaceae</taxon>
        <taxon>Pedobacter</taxon>
    </lineage>
</organism>
<dbReference type="PANTHER" id="PTHR30328">
    <property type="entry name" value="TRANSCRIPTIONAL REPRESSOR"/>
    <property type="match status" value="1"/>
</dbReference>
<dbReference type="EMBL" id="PYLS01000004">
    <property type="protein sequence ID" value="PST84384.1"/>
    <property type="molecule type" value="Genomic_DNA"/>
</dbReference>
<evidence type="ECO:0000313" key="4">
    <source>
        <dbReference type="EMBL" id="PST84384.1"/>
    </source>
</evidence>
<proteinExistence type="predicted"/>
<dbReference type="InterPro" id="IPR050109">
    <property type="entry name" value="HTH-type_TetR-like_transc_reg"/>
</dbReference>
<feature type="domain" description="HTH tetR-type" evidence="3">
    <location>
        <begin position="5"/>
        <end position="65"/>
    </location>
</feature>
<evidence type="ECO:0000259" key="3">
    <source>
        <dbReference type="PROSITE" id="PS50977"/>
    </source>
</evidence>
<dbReference type="GO" id="GO:0003677">
    <property type="term" value="F:DNA binding"/>
    <property type="evidence" value="ECO:0007669"/>
    <property type="project" value="UniProtKB-UniRule"/>
</dbReference>
<protein>
    <submittedName>
        <fullName evidence="4">TetR/AcrR family transcriptional regulator</fullName>
    </submittedName>
</protein>
<reference evidence="4 5" key="1">
    <citation type="submission" date="2018-03" db="EMBL/GenBank/DDBJ databases">
        <authorList>
            <person name="Keele B.F."/>
        </authorList>
    </citation>
    <scope>NUCLEOTIDE SEQUENCE [LARGE SCALE GENOMIC DNA]</scope>
    <source>
        <strain evidence="4 5">YL28-9</strain>
    </source>
</reference>
<feature type="DNA-binding region" description="H-T-H motif" evidence="2">
    <location>
        <begin position="28"/>
        <end position="47"/>
    </location>
</feature>
<name>A0A2T3HPL1_9SPHI</name>
<evidence type="ECO:0000256" key="2">
    <source>
        <dbReference type="PROSITE-ProRule" id="PRU00335"/>
    </source>
</evidence>
<evidence type="ECO:0000256" key="1">
    <source>
        <dbReference type="ARBA" id="ARBA00023125"/>
    </source>
</evidence>
<dbReference type="AlphaFoldDB" id="A0A2T3HPL1"/>
<gene>
    <name evidence="4" type="ORF">C7T94_06650</name>
</gene>
<dbReference type="PANTHER" id="PTHR30328:SF54">
    <property type="entry name" value="HTH-TYPE TRANSCRIPTIONAL REPRESSOR SCO4008"/>
    <property type="match status" value="1"/>
</dbReference>
<dbReference type="SUPFAM" id="SSF48498">
    <property type="entry name" value="Tetracyclin repressor-like, C-terminal domain"/>
    <property type="match status" value="1"/>
</dbReference>
<dbReference type="Gene3D" id="1.10.357.10">
    <property type="entry name" value="Tetracycline Repressor, domain 2"/>
    <property type="match status" value="1"/>
</dbReference>
<dbReference type="InterPro" id="IPR009057">
    <property type="entry name" value="Homeodomain-like_sf"/>
</dbReference>
<dbReference type="Pfam" id="PF00440">
    <property type="entry name" value="TetR_N"/>
    <property type="match status" value="1"/>
</dbReference>
<dbReference type="InterPro" id="IPR023772">
    <property type="entry name" value="DNA-bd_HTH_TetR-type_CS"/>
</dbReference>